<feature type="domain" description="Large ribosomal subunit protein bL25 L25" evidence="6">
    <location>
        <begin position="44"/>
        <end position="127"/>
    </location>
</feature>
<evidence type="ECO:0000256" key="4">
    <source>
        <dbReference type="ARBA" id="ARBA00023274"/>
    </source>
</evidence>
<evidence type="ECO:0000256" key="1">
    <source>
        <dbReference type="ARBA" id="ARBA00022730"/>
    </source>
</evidence>
<sequence length="241" mass="25370">MIDAVIKAHGFPHALAFESKTLTRSSGPCAPIKENIMSDDFKVAAELREQFGKGFARRLRAAGKIPAVLYGHGTAPVHIALPGHQVGLLIRRANAVLELDIAGTEQLALVKDVQKDPVLQIIEHIDLLVVKKGEKVQVEVPVVLVGESAAGTLANLDATTISLEVEATHIPENVEVDIEGLEDGTHITAADLTLPRGASLVADGETLIVAISIPVDTLAAEEEIAEADAEAAAEQAEEAAE</sequence>
<dbReference type="Gene3D" id="2.170.120.20">
    <property type="entry name" value="Ribosomal protein L25, beta domain"/>
    <property type="match status" value="1"/>
</dbReference>
<dbReference type="Gene3D" id="2.40.240.10">
    <property type="entry name" value="Ribosomal Protein L25, Chain P"/>
    <property type="match status" value="1"/>
</dbReference>
<dbReference type="Pfam" id="PF14693">
    <property type="entry name" value="Ribosomal_TL5_C"/>
    <property type="match status" value="1"/>
</dbReference>
<dbReference type="GO" id="GO:0003735">
    <property type="term" value="F:structural constituent of ribosome"/>
    <property type="evidence" value="ECO:0007669"/>
    <property type="project" value="InterPro"/>
</dbReference>
<keyword evidence="4 5" id="KW-0687">Ribonucleoprotein</keyword>
<dbReference type="EMBL" id="JYIY01000080">
    <property type="protein sequence ID" value="KJL35027.1"/>
    <property type="molecule type" value="Genomic_DNA"/>
</dbReference>
<dbReference type="InterPro" id="IPR020057">
    <property type="entry name" value="Ribosomal_bL25_b-dom"/>
</dbReference>
<dbReference type="GO" id="GO:0006412">
    <property type="term" value="P:translation"/>
    <property type="evidence" value="ECO:0007669"/>
    <property type="project" value="UniProtKB-UniRule"/>
</dbReference>
<dbReference type="NCBIfam" id="TIGR00731">
    <property type="entry name" value="bL25_bact_ctc"/>
    <property type="match status" value="1"/>
</dbReference>
<dbReference type="NCBIfam" id="NF004131">
    <property type="entry name" value="PRK05618.2-1"/>
    <property type="match status" value="1"/>
</dbReference>
<dbReference type="SUPFAM" id="SSF50715">
    <property type="entry name" value="Ribosomal protein L25-like"/>
    <property type="match status" value="1"/>
</dbReference>
<keyword evidence="2 5" id="KW-0694">RNA-binding</keyword>
<dbReference type="GO" id="GO:0022625">
    <property type="term" value="C:cytosolic large ribosomal subunit"/>
    <property type="evidence" value="ECO:0007669"/>
    <property type="project" value="TreeGrafter"/>
</dbReference>
<dbReference type="PATRIC" id="fig|400772.4.peg.2795"/>
<keyword evidence="1 5" id="KW-0699">rRNA-binding</keyword>
<evidence type="ECO:0000256" key="5">
    <source>
        <dbReference type="HAMAP-Rule" id="MF_01334"/>
    </source>
</evidence>
<dbReference type="Pfam" id="PF01386">
    <property type="entry name" value="Ribosomal_L25p"/>
    <property type="match status" value="1"/>
</dbReference>
<name>A0A0F0LP76_9MICO</name>
<keyword evidence="10" id="KW-1185">Reference proteome</keyword>
<dbReference type="CDD" id="cd00495">
    <property type="entry name" value="Ribosomal_L25_TL5_CTC"/>
    <property type="match status" value="1"/>
</dbReference>
<dbReference type="HAMAP" id="MF_01334">
    <property type="entry name" value="Ribosomal_bL25_CTC"/>
    <property type="match status" value="1"/>
</dbReference>
<dbReference type="InterPro" id="IPR020930">
    <property type="entry name" value="Ribosomal_uL5_bac-type"/>
</dbReference>
<dbReference type="InterPro" id="IPR029751">
    <property type="entry name" value="Ribosomal_L25_dom"/>
</dbReference>
<comment type="caution">
    <text evidence="9">The sequence shown here is derived from an EMBL/GenBank/DDBJ whole genome shotgun (WGS) entry which is preliminary data.</text>
</comment>
<evidence type="ECO:0000313" key="10">
    <source>
        <dbReference type="Proteomes" id="UP000033451"/>
    </source>
</evidence>
<evidence type="ECO:0000256" key="2">
    <source>
        <dbReference type="ARBA" id="ARBA00022884"/>
    </source>
</evidence>
<comment type="function">
    <text evidence="5">This is one of the proteins that binds to the 5S RNA in the ribosome where it forms part of the central protuberance.</text>
</comment>
<feature type="domain" description="Large ribosomal subunit protein bL25 beta" evidence="7">
    <location>
        <begin position="135"/>
        <end position="214"/>
    </location>
</feature>
<proteinExistence type="inferred from homology"/>
<organism evidence="9 10">
    <name type="scientific">Microbacterium ginsengisoli</name>
    <dbReference type="NCBI Taxonomy" id="400772"/>
    <lineage>
        <taxon>Bacteria</taxon>
        <taxon>Bacillati</taxon>
        <taxon>Actinomycetota</taxon>
        <taxon>Actinomycetes</taxon>
        <taxon>Micrococcales</taxon>
        <taxon>Microbacteriaceae</taxon>
        <taxon>Microbacterium</taxon>
    </lineage>
</organism>
<dbReference type="AlphaFoldDB" id="A0A0F0LP76"/>
<comment type="subunit">
    <text evidence="5">Part of the 50S ribosomal subunit; part of the 5S rRNA/L5/L18/L25 subcomplex. Contacts the 5S rRNA. Binds to the 5S rRNA independently of L5 and L18.</text>
</comment>
<reference evidence="9 10" key="1">
    <citation type="submission" date="2015-02" db="EMBL/GenBank/DDBJ databases">
        <title>Draft genome sequences of ten Microbacterium spp. with emphasis on heavy metal contaminated environments.</title>
        <authorList>
            <person name="Corretto E."/>
        </authorList>
    </citation>
    <scope>NUCLEOTIDE SEQUENCE [LARGE SCALE GENOMIC DNA]</scope>
    <source>
        <strain evidence="9 10">DSM 18659</strain>
    </source>
</reference>
<dbReference type="Proteomes" id="UP000033451">
    <property type="component" value="Unassembled WGS sequence"/>
</dbReference>
<keyword evidence="3 5" id="KW-0689">Ribosomal protein</keyword>
<dbReference type="InterPro" id="IPR001021">
    <property type="entry name" value="Ribosomal_bL25_long"/>
</dbReference>
<evidence type="ECO:0000259" key="6">
    <source>
        <dbReference type="Pfam" id="PF01386"/>
    </source>
</evidence>
<accession>A0A0F0LP76</accession>
<dbReference type="InterPro" id="IPR011035">
    <property type="entry name" value="Ribosomal_bL25/Gln-tRNA_synth"/>
</dbReference>
<evidence type="ECO:0000313" key="8">
    <source>
        <dbReference type="EMBL" id="KJL34888.1"/>
    </source>
</evidence>
<protein>
    <recommendedName>
        <fullName evidence="5">Large ribosomal subunit protein bL25</fullName>
    </recommendedName>
    <alternativeName>
        <fullName evidence="5">General stress protein CTC</fullName>
    </alternativeName>
</protein>
<dbReference type="InterPro" id="IPR020056">
    <property type="entry name" value="Rbsml_bL25/Gln-tRNA_synth_N"/>
</dbReference>
<dbReference type="EMBL" id="JYIY01000080">
    <property type="protein sequence ID" value="KJL34888.1"/>
    <property type="molecule type" value="Genomic_DNA"/>
</dbReference>
<comment type="similarity">
    <text evidence="5">Belongs to the bacterial ribosomal protein bL25 family. CTC subfamily.</text>
</comment>
<dbReference type="PANTHER" id="PTHR33284:SF1">
    <property type="entry name" value="RIBOSOMAL PROTEIN L25_GLN-TRNA SYNTHETASE, ANTI-CODON-BINDING DOMAIN-CONTAINING PROTEIN"/>
    <property type="match status" value="1"/>
</dbReference>
<dbReference type="GO" id="GO:0008097">
    <property type="term" value="F:5S rRNA binding"/>
    <property type="evidence" value="ECO:0007669"/>
    <property type="project" value="InterPro"/>
</dbReference>
<dbReference type="InterPro" id="IPR037121">
    <property type="entry name" value="Ribosomal_bL25_C"/>
</dbReference>
<evidence type="ECO:0000313" key="9">
    <source>
        <dbReference type="EMBL" id="KJL35027.1"/>
    </source>
</evidence>
<dbReference type="PANTHER" id="PTHR33284">
    <property type="entry name" value="RIBOSOMAL PROTEIN L25/GLN-TRNA SYNTHETASE, ANTI-CODON-BINDING DOMAIN-CONTAINING PROTEIN"/>
    <property type="match status" value="1"/>
</dbReference>
<evidence type="ECO:0000256" key="3">
    <source>
        <dbReference type="ARBA" id="ARBA00022980"/>
    </source>
</evidence>
<evidence type="ECO:0000259" key="7">
    <source>
        <dbReference type="Pfam" id="PF14693"/>
    </source>
</evidence>
<gene>
    <name evidence="9" type="primary">rplY_2</name>
    <name evidence="5" type="synonym">ctc</name>
    <name evidence="5" type="synonym">rplY</name>
    <name evidence="8" type="synonym">rplY_1</name>
    <name evidence="8" type="ORF">RR49_02779</name>
    <name evidence="9" type="ORF">RR49_02922</name>
</gene>
<dbReference type="STRING" id="400772.RR49_02779"/>